<evidence type="ECO:0000313" key="2">
    <source>
        <dbReference type="EMBL" id="KST67731.1"/>
    </source>
</evidence>
<evidence type="ECO:0000313" key="3">
    <source>
        <dbReference type="Proteomes" id="UP000053372"/>
    </source>
</evidence>
<dbReference type="Proteomes" id="UP000053372">
    <property type="component" value="Unassembled WGS sequence"/>
</dbReference>
<comment type="caution">
    <text evidence="2">The sequence shown here is derived from an EMBL/GenBank/DDBJ whole genome shotgun (WGS) entry which is preliminary data.</text>
</comment>
<feature type="transmembrane region" description="Helical" evidence="1">
    <location>
        <begin position="63"/>
        <end position="87"/>
    </location>
</feature>
<gene>
    <name evidence="2" type="ORF">BC008_44070</name>
</gene>
<keyword evidence="1" id="KW-0472">Membrane</keyword>
<proteinExistence type="predicted"/>
<accession>A0A0V7ZSY9</accession>
<dbReference type="EMBL" id="LMTZ01000085">
    <property type="protein sequence ID" value="KST67731.1"/>
    <property type="molecule type" value="Genomic_DNA"/>
</dbReference>
<evidence type="ECO:0008006" key="4">
    <source>
        <dbReference type="Google" id="ProtNLM"/>
    </source>
</evidence>
<sequence length="94" mass="10780">MNKRKLRKWHRLLAPIIFLPLFATAFTGVAYRVGRTWFNAPPEVGKFLLYIHQGTFLGQDLRVFYVLLNGLGVIAMLISGIVMTGIFRSKRIQD</sequence>
<keyword evidence="3" id="KW-1185">Reference proteome</keyword>
<name>A0A0V7ZSY9_9CYAN</name>
<protein>
    <recommendedName>
        <fullName evidence="4">Peptidase</fullName>
    </recommendedName>
</protein>
<feature type="transmembrane region" description="Helical" evidence="1">
    <location>
        <begin position="12"/>
        <end position="31"/>
    </location>
</feature>
<dbReference type="RefSeq" id="WP_036264875.1">
    <property type="nucleotide sequence ID" value="NZ_LMTZ01000085.1"/>
</dbReference>
<organism evidence="2 3">
    <name type="scientific">Mastigocoleus testarum BC008</name>
    <dbReference type="NCBI Taxonomy" id="371196"/>
    <lineage>
        <taxon>Bacteria</taxon>
        <taxon>Bacillati</taxon>
        <taxon>Cyanobacteriota</taxon>
        <taxon>Cyanophyceae</taxon>
        <taxon>Nostocales</taxon>
        <taxon>Hapalosiphonaceae</taxon>
        <taxon>Mastigocoleus</taxon>
    </lineage>
</organism>
<keyword evidence="1" id="KW-0812">Transmembrane</keyword>
<dbReference type="AlphaFoldDB" id="A0A0V7ZSY9"/>
<reference evidence="2 3" key="1">
    <citation type="journal article" date="2015" name="Genome Announc.">
        <title>Draft Genome of the Euendolithic (true boring) Cyanobacterium Mastigocoleus testarum strain BC008.</title>
        <authorList>
            <person name="Guida B.S."/>
            <person name="Garcia-Pichel F."/>
        </authorList>
    </citation>
    <scope>NUCLEOTIDE SEQUENCE [LARGE SCALE GENOMIC DNA]</scope>
    <source>
        <strain evidence="2 3">BC008</strain>
    </source>
</reference>
<evidence type="ECO:0000256" key="1">
    <source>
        <dbReference type="SAM" id="Phobius"/>
    </source>
</evidence>
<keyword evidence="1" id="KW-1133">Transmembrane helix</keyword>
<dbReference type="OrthoDB" id="574468at2"/>